<dbReference type="EMBL" id="AP019367">
    <property type="protein sequence ID" value="BBH50975.1"/>
    <property type="molecule type" value="Genomic_DNA"/>
</dbReference>
<proteinExistence type="inferred from homology"/>
<comment type="catalytic activity">
    <reaction evidence="5">
        <text>a 2'-deoxyribonucleoside 5'-diphosphate + [thioredoxin]-disulfide + H2O = a ribonucleoside 5'-diphosphate + [thioredoxin]-dithiol</text>
        <dbReference type="Rhea" id="RHEA:23252"/>
        <dbReference type="Rhea" id="RHEA-COMP:10698"/>
        <dbReference type="Rhea" id="RHEA-COMP:10700"/>
        <dbReference type="ChEBI" id="CHEBI:15377"/>
        <dbReference type="ChEBI" id="CHEBI:29950"/>
        <dbReference type="ChEBI" id="CHEBI:50058"/>
        <dbReference type="ChEBI" id="CHEBI:57930"/>
        <dbReference type="ChEBI" id="CHEBI:73316"/>
        <dbReference type="EC" id="1.17.4.1"/>
    </reaction>
</comment>
<evidence type="ECO:0000313" key="7">
    <source>
        <dbReference type="EMBL" id="BBH50975.1"/>
    </source>
</evidence>
<evidence type="ECO:0000256" key="3">
    <source>
        <dbReference type="ARBA" id="ARBA00022634"/>
    </source>
</evidence>
<organism evidence="7 8">
    <name type="scientific">Parolsenella catena</name>
    <dbReference type="NCBI Taxonomy" id="2003188"/>
    <lineage>
        <taxon>Bacteria</taxon>
        <taxon>Bacillati</taxon>
        <taxon>Actinomycetota</taxon>
        <taxon>Coriobacteriia</taxon>
        <taxon>Coriobacteriales</taxon>
        <taxon>Atopobiaceae</taxon>
        <taxon>Parolsenella</taxon>
    </lineage>
</organism>
<dbReference type="EC" id="1.17.4.1" evidence="2"/>
<evidence type="ECO:0000256" key="1">
    <source>
        <dbReference type="ARBA" id="ARBA00007405"/>
    </source>
</evidence>
<comment type="similarity">
    <text evidence="1">Belongs to the ribonucleoside diphosphate reductase class-2 family.</text>
</comment>
<dbReference type="GO" id="GO:0000166">
    <property type="term" value="F:nucleotide binding"/>
    <property type="evidence" value="ECO:0007669"/>
    <property type="project" value="UniProtKB-KW"/>
</dbReference>
<dbReference type="RefSeq" id="WP_126423206.1">
    <property type="nucleotide sequence ID" value="NZ_AP019367.1"/>
</dbReference>
<sequence length="88" mass="9253">MFNFDFRPRGVCSRMIHIGLSDDGNTIEQVSFEGGCNGNLKAISKLVAGHSVDEISGILAGNTCGPRQTSCADQLARGLAEAREAAQA</sequence>
<dbReference type="NCBIfam" id="TIGR03905">
    <property type="entry name" value="TIGR03905_4_Cys"/>
    <property type="match status" value="1"/>
</dbReference>
<reference evidence="8" key="1">
    <citation type="submission" date="2018-11" db="EMBL/GenBank/DDBJ databases">
        <title>Comparative genomics of Parolsenella catena and Libanicoccus massiliensis: Reclassification of Libanicoccus massiliensis as Parolsenella massiliensis comb. nov.</title>
        <authorList>
            <person name="Sakamoto M."/>
            <person name="Ikeyama N."/>
            <person name="Murakami T."/>
            <person name="Mori H."/>
            <person name="Yuki M."/>
            <person name="Ohkuma M."/>
        </authorList>
    </citation>
    <scope>NUCLEOTIDE SEQUENCE [LARGE SCALE GENOMIC DNA]</scope>
    <source>
        <strain evidence="8">JCM 31932</strain>
    </source>
</reference>
<keyword evidence="8" id="KW-1185">Reference proteome</keyword>
<dbReference type="OrthoDB" id="9801525at2"/>
<dbReference type="GeneID" id="88849703"/>
<evidence type="ECO:0000259" key="6">
    <source>
        <dbReference type="Pfam" id="PF12637"/>
    </source>
</evidence>
<evidence type="ECO:0000313" key="8">
    <source>
        <dbReference type="Proteomes" id="UP000273154"/>
    </source>
</evidence>
<gene>
    <name evidence="7" type="ORF">Pcatena_15620</name>
</gene>
<dbReference type="KEGG" id="pcat:Pcatena_15620"/>
<dbReference type="Pfam" id="PF12637">
    <property type="entry name" value="TSCPD"/>
    <property type="match status" value="1"/>
</dbReference>
<name>A0A3G9KB70_9ACTN</name>
<keyword evidence="3" id="KW-0237">DNA synthesis</keyword>
<protein>
    <recommendedName>
        <fullName evidence="2">ribonucleoside-diphosphate reductase</fullName>
        <ecNumber evidence="2">1.17.4.1</ecNumber>
    </recommendedName>
</protein>
<evidence type="ECO:0000256" key="4">
    <source>
        <dbReference type="ARBA" id="ARBA00022741"/>
    </source>
</evidence>
<dbReference type="GO" id="GO:0071897">
    <property type="term" value="P:DNA biosynthetic process"/>
    <property type="evidence" value="ECO:0007669"/>
    <property type="project" value="UniProtKB-KW"/>
</dbReference>
<evidence type="ECO:0000256" key="2">
    <source>
        <dbReference type="ARBA" id="ARBA00012274"/>
    </source>
</evidence>
<dbReference type="AlphaFoldDB" id="A0A3G9KB70"/>
<evidence type="ECO:0000256" key="5">
    <source>
        <dbReference type="ARBA" id="ARBA00047754"/>
    </source>
</evidence>
<accession>A0A3G9KB70</accession>
<keyword evidence="4" id="KW-0547">Nucleotide-binding</keyword>
<feature type="domain" description="TSCPD" evidence="6">
    <location>
        <begin position="8"/>
        <end position="82"/>
    </location>
</feature>
<dbReference type="InterPro" id="IPR024434">
    <property type="entry name" value="TSCPD_dom"/>
</dbReference>
<dbReference type="InterPro" id="IPR023806">
    <property type="entry name" value="CHP03905"/>
</dbReference>
<dbReference type="Proteomes" id="UP000273154">
    <property type="component" value="Chromosome"/>
</dbReference>
<dbReference type="GO" id="GO:0004748">
    <property type="term" value="F:ribonucleoside-diphosphate reductase activity, thioredoxin disulfide as acceptor"/>
    <property type="evidence" value="ECO:0007669"/>
    <property type="project" value="UniProtKB-EC"/>
</dbReference>